<dbReference type="AlphaFoldDB" id="A0AAD9BUW0"/>
<evidence type="ECO:0000313" key="2">
    <source>
        <dbReference type="EMBL" id="KAK1890755.1"/>
    </source>
</evidence>
<protein>
    <submittedName>
        <fullName evidence="2">Myosin-6</fullName>
    </submittedName>
</protein>
<reference evidence="2" key="1">
    <citation type="submission" date="2023-04" db="EMBL/GenBank/DDBJ databases">
        <title>Chromosome-level genome of Chaenocephalus aceratus.</title>
        <authorList>
            <person name="Park H."/>
        </authorList>
    </citation>
    <scope>NUCLEOTIDE SEQUENCE</scope>
    <source>
        <strain evidence="2">DE</strain>
        <tissue evidence="2">Muscle</tissue>
    </source>
</reference>
<sequence length="220" mass="23606">EFLGQKCSGKLAWTQEDIDTHLKQTFSTETLKERRTCEGDLDEICCMKEMCAHQLRVPTHSQKHLQGSDTHIDGPSDGSPVLQNQRLVSVSHIPREGGSAAALSPSVPGHLEVSGSASQSHLSLHAFPISSPLHHLRGPQPLTDPCCAPITPPPLNAPGRLRGSAVSGPWLGFVWSREEEGTSVKAGFGGQQITRGVSPCPKPMGGHNVSQQLRPLDEPV</sequence>
<feature type="region of interest" description="Disordered" evidence="1">
    <location>
        <begin position="62"/>
        <end position="82"/>
    </location>
</feature>
<proteinExistence type="predicted"/>
<organism evidence="2 3">
    <name type="scientific">Dissostichus eleginoides</name>
    <name type="common">Patagonian toothfish</name>
    <name type="synonym">Dissostichus amissus</name>
    <dbReference type="NCBI Taxonomy" id="100907"/>
    <lineage>
        <taxon>Eukaryota</taxon>
        <taxon>Metazoa</taxon>
        <taxon>Chordata</taxon>
        <taxon>Craniata</taxon>
        <taxon>Vertebrata</taxon>
        <taxon>Euteleostomi</taxon>
        <taxon>Actinopterygii</taxon>
        <taxon>Neopterygii</taxon>
        <taxon>Teleostei</taxon>
        <taxon>Neoteleostei</taxon>
        <taxon>Acanthomorphata</taxon>
        <taxon>Eupercaria</taxon>
        <taxon>Perciformes</taxon>
        <taxon>Notothenioidei</taxon>
        <taxon>Nototheniidae</taxon>
        <taxon>Dissostichus</taxon>
    </lineage>
</organism>
<keyword evidence="3" id="KW-1185">Reference proteome</keyword>
<name>A0AAD9BUW0_DISEL</name>
<dbReference type="EMBL" id="JASDAP010000015">
    <property type="protein sequence ID" value="KAK1890755.1"/>
    <property type="molecule type" value="Genomic_DNA"/>
</dbReference>
<evidence type="ECO:0000313" key="3">
    <source>
        <dbReference type="Proteomes" id="UP001228049"/>
    </source>
</evidence>
<comment type="caution">
    <text evidence="2">The sequence shown here is derived from an EMBL/GenBank/DDBJ whole genome shotgun (WGS) entry which is preliminary data.</text>
</comment>
<accession>A0AAD9BUW0</accession>
<evidence type="ECO:0000256" key="1">
    <source>
        <dbReference type="SAM" id="MobiDB-lite"/>
    </source>
</evidence>
<gene>
    <name evidence="2" type="ORF">KUDE01_009586</name>
</gene>
<dbReference type="Proteomes" id="UP001228049">
    <property type="component" value="Unassembled WGS sequence"/>
</dbReference>
<feature type="region of interest" description="Disordered" evidence="1">
    <location>
        <begin position="186"/>
        <end position="220"/>
    </location>
</feature>
<feature type="non-terminal residue" evidence="2">
    <location>
        <position position="1"/>
    </location>
</feature>
<feature type="non-terminal residue" evidence="2">
    <location>
        <position position="220"/>
    </location>
</feature>